<dbReference type="InterPro" id="IPR008332">
    <property type="entry name" value="MethylG_MeTrfase_N"/>
</dbReference>
<dbReference type="Proteomes" id="UP000051324">
    <property type="component" value="Unassembled WGS sequence"/>
</dbReference>
<dbReference type="Gene3D" id="3.30.160.70">
    <property type="entry name" value="Methylated DNA-protein cysteine methyltransferase domain"/>
    <property type="match status" value="1"/>
</dbReference>
<dbReference type="CDD" id="cd06445">
    <property type="entry name" value="ATase"/>
    <property type="match status" value="1"/>
</dbReference>
<dbReference type="InterPro" id="IPR014048">
    <property type="entry name" value="MethylDNA_cys_MeTrfase_DNA-bd"/>
</dbReference>
<dbReference type="HAMAP" id="MF_00772">
    <property type="entry name" value="OGT"/>
    <property type="match status" value="1"/>
</dbReference>
<dbReference type="SUPFAM" id="SSF46767">
    <property type="entry name" value="Methylated DNA-protein cysteine methyltransferase, C-terminal domain"/>
    <property type="match status" value="1"/>
</dbReference>
<dbReference type="GO" id="GO:0032259">
    <property type="term" value="P:methylation"/>
    <property type="evidence" value="ECO:0007669"/>
    <property type="project" value="UniProtKB-KW"/>
</dbReference>
<dbReference type="STRING" id="1423724.FC32_GL000331"/>
<evidence type="ECO:0000256" key="1">
    <source>
        <dbReference type="ARBA" id="ARBA00001286"/>
    </source>
</evidence>
<comment type="caution">
    <text evidence="12">The sequence shown here is derived from an EMBL/GenBank/DDBJ whole genome shotgun (WGS) entry which is preliminary data.</text>
</comment>
<accession>A0A0R1U1U6</accession>
<comment type="miscellaneous">
    <text evidence="9">This enzyme catalyzes only one turnover and therefore is not strictly catalytic. According to one definition, an enzyme is a biocatalyst that acts repeatedly and over many reaction cycles.</text>
</comment>
<name>A0A0R1U1U6_9LACO</name>
<evidence type="ECO:0000256" key="8">
    <source>
        <dbReference type="ARBA" id="ARBA00049348"/>
    </source>
</evidence>
<dbReference type="RefSeq" id="WP_025086737.1">
    <property type="nucleotide sequence ID" value="NZ_AZFT01000048.1"/>
</dbReference>
<evidence type="ECO:0000256" key="7">
    <source>
        <dbReference type="ARBA" id="ARBA00023204"/>
    </source>
</evidence>
<dbReference type="GO" id="GO:0005737">
    <property type="term" value="C:cytoplasm"/>
    <property type="evidence" value="ECO:0007669"/>
    <property type="project" value="UniProtKB-SubCell"/>
</dbReference>
<evidence type="ECO:0000256" key="9">
    <source>
        <dbReference type="HAMAP-Rule" id="MF_00772"/>
    </source>
</evidence>
<dbReference type="PANTHER" id="PTHR10815:SF5">
    <property type="entry name" value="METHYLATED-DNA--PROTEIN-CYSTEINE METHYLTRANSFERASE"/>
    <property type="match status" value="1"/>
</dbReference>
<feature type="domain" description="Methylguanine DNA methyltransferase ribonuclease-like" evidence="11">
    <location>
        <begin position="4"/>
        <end position="75"/>
    </location>
</feature>
<dbReference type="eggNOG" id="COG0350">
    <property type="taxonomic scope" value="Bacteria"/>
</dbReference>
<keyword evidence="5 9" id="KW-0808">Transferase</keyword>
<protein>
    <recommendedName>
        <fullName evidence="9">Methylated-DNA--protein-cysteine methyltransferase</fullName>
        <ecNumber evidence="9">2.1.1.63</ecNumber>
    </recommendedName>
    <alternativeName>
        <fullName evidence="9">6-O-methylguanine-DNA methyltransferase</fullName>
        <shortName evidence="9">MGMT</shortName>
    </alternativeName>
    <alternativeName>
        <fullName evidence="9">O-6-methylguanine-DNA-alkyltransferase</fullName>
    </alternativeName>
</protein>
<dbReference type="AlphaFoldDB" id="A0A0R1U1U6"/>
<dbReference type="Gene3D" id="1.10.10.10">
    <property type="entry name" value="Winged helix-like DNA-binding domain superfamily/Winged helix DNA-binding domain"/>
    <property type="match status" value="1"/>
</dbReference>
<reference evidence="12 13" key="1">
    <citation type="journal article" date="2015" name="Genome Announc.">
        <title>Expanding the biotechnology potential of lactobacilli through comparative genomics of 213 strains and associated genera.</title>
        <authorList>
            <person name="Sun Z."/>
            <person name="Harris H.M."/>
            <person name="McCann A."/>
            <person name="Guo C."/>
            <person name="Argimon S."/>
            <person name="Zhang W."/>
            <person name="Yang X."/>
            <person name="Jeffery I.B."/>
            <person name="Cooney J.C."/>
            <person name="Kagawa T.F."/>
            <person name="Liu W."/>
            <person name="Song Y."/>
            <person name="Salvetti E."/>
            <person name="Wrobel A."/>
            <person name="Rasinkangas P."/>
            <person name="Parkhill J."/>
            <person name="Rea M.C."/>
            <person name="O'Sullivan O."/>
            <person name="Ritari J."/>
            <person name="Douillard F.P."/>
            <person name="Paul Ross R."/>
            <person name="Yang R."/>
            <person name="Briner A.E."/>
            <person name="Felis G.E."/>
            <person name="de Vos W.M."/>
            <person name="Barrangou R."/>
            <person name="Klaenhammer T.R."/>
            <person name="Caufield P.W."/>
            <person name="Cui Y."/>
            <person name="Zhang H."/>
            <person name="O'Toole P.W."/>
        </authorList>
    </citation>
    <scope>NUCLEOTIDE SEQUENCE [LARGE SCALE GENOMIC DNA]</scope>
    <source>
        <strain evidence="12 13">DSM 16634</strain>
    </source>
</reference>
<evidence type="ECO:0000256" key="3">
    <source>
        <dbReference type="ARBA" id="ARBA00022490"/>
    </source>
</evidence>
<dbReference type="FunFam" id="1.10.10.10:FF:000214">
    <property type="entry name" value="Methylated-DNA--protein-cysteine methyltransferase"/>
    <property type="match status" value="1"/>
</dbReference>
<feature type="domain" description="Methylated-DNA-[protein]-cysteine S-methyltransferase DNA binding" evidence="10">
    <location>
        <begin position="79"/>
        <end position="156"/>
    </location>
</feature>
<dbReference type="InterPro" id="IPR036388">
    <property type="entry name" value="WH-like_DNA-bd_sf"/>
</dbReference>
<dbReference type="NCBIfam" id="TIGR00589">
    <property type="entry name" value="ogt"/>
    <property type="match status" value="1"/>
</dbReference>
<dbReference type="PATRIC" id="fig|1423724.4.peg.349"/>
<dbReference type="InterPro" id="IPR036217">
    <property type="entry name" value="MethylDNA_cys_MeTrfase_DNAb"/>
</dbReference>
<dbReference type="SUPFAM" id="SSF53155">
    <property type="entry name" value="Methylated DNA-protein cysteine methyltransferase domain"/>
    <property type="match status" value="1"/>
</dbReference>
<keyword evidence="6 9" id="KW-0227">DNA damage</keyword>
<dbReference type="Pfam" id="PF02870">
    <property type="entry name" value="Methyltransf_1N"/>
    <property type="match status" value="1"/>
</dbReference>
<evidence type="ECO:0000259" key="11">
    <source>
        <dbReference type="Pfam" id="PF02870"/>
    </source>
</evidence>
<dbReference type="PROSITE" id="PS00374">
    <property type="entry name" value="MGMT"/>
    <property type="match status" value="1"/>
</dbReference>
<keyword evidence="13" id="KW-1185">Reference proteome</keyword>
<dbReference type="PANTHER" id="PTHR10815">
    <property type="entry name" value="METHYLATED-DNA--PROTEIN-CYSTEINE METHYLTRANSFERASE"/>
    <property type="match status" value="1"/>
</dbReference>
<comment type="subcellular location">
    <subcellularLocation>
        <location evidence="9">Cytoplasm</location>
    </subcellularLocation>
</comment>
<keyword evidence="4 9" id="KW-0489">Methyltransferase</keyword>
<dbReference type="GO" id="GO:0006307">
    <property type="term" value="P:DNA alkylation repair"/>
    <property type="evidence" value="ECO:0007669"/>
    <property type="project" value="UniProtKB-UniRule"/>
</dbReference>
<dbReference type="InterPro" id="IPR023546">
    <property type="entry name" value="MGMT"/>
</dbReference>
<feature type="active site" description="Nucleophile; methyl group acceptor" evidence="9">
    <location>
        <position position="128"/>
    </location>
</feature>
<comment type="similarity">
    <text evidence="2 9">Belongs to the MGMT family.</text>
</comment>
<dbReference type="EC" id="2.1.1.63" evidence="9"/>
<evidence type="ECO:0000313" key="13">
    <source>
        <dbReference type="Proteomes" id="UP000051324"/>
    </source>
</evidence>
<evidence type="ECO:0000256" key="5">
    <source>
        <dbReference type="ARBA" id="ARBA00022679"/>
    </source>
</evidence>
<evidence type="ECO:0000313" key="12">
    <source>
        <dbReference type="EMBL" id="KRL84850.1"/>
    </source>
</evidence>
<comment type="catalytic activity">
    <reaction evidence="1 9">
        <text>a 4-O-methyl-thymidine in DNA + L-cysteinyl-[protein] = a thymidine in DNA + S-methyl-L-cysteinyl-[protein]</text>
        <dbReference type="Rhea" id="RHEA:53428"/>
        <dbReference type="Rhea" id="RHEA-COMP:10131"/>
        <dbReference type="Rhea" id="RHEA-COMP:10132"/>
        <dbReference type="Rhea" id="RHEA-COMP:13555"/>
        <dbReference type="Rhea" id="RHEA-COMP:13556"/>
        <dbReference type="ChEBI" id="CHEBI:29950"/>
        <dbReference type="ChEBI" id="CHEBI:82612"/>
        <dbReference type="ChEBI" id="CHEBI:137386"/>
        <dbReference type="ChEBI" id="CHEBI:137387"/>
        <dbReference type="EC" id="2.1.1.63"/>
    </reaction>
</comment>
<keyword evidence="7 9" id="KW-0234">DNA repair</keyword>
<dbReference type="GO" id="GO:0003908">
    <property type="term" value="F:methylated-DNA-[protein]-cysteine S-methyltransferase activity"/>
    <property type="evidence" value="ECO:0007669"/>
    <property type="project" value="UniProtKB-UniRule"/>
</dbReference>
<sequence length="158" mass="17186">MLAKQTYSSPLGDICLVSNGQALVGAWFSGQKYFGAGFELSEIKTNEDQILVAAKNWLDAYFAGKFLSITFPLEPQVTAFRKQVLTNLQQVSAGKTTTYQELAKDLGSHARAVGGAVAHNPLVIFIPCHRVLAKDGSLNGYAGGLVRKEKLLQLERKN</sequence>
<dbReference type="Pfam" id="PF01035">
    <property type="entry name" value="DNA_binding_1"/>
    <property type="match status" value="1"/>
</dbReference>
<evidence type="ECO:0000256" key="4">
    <source>
        <dbReference type="ARBA" id="ARBA00022603"/>
    </source>
</evidence>
<comment type="function">
    <text evidence="9">Involved in the cellular defense against the biological effects of O6-methylguanine (O6-MeG) and O4-methylthymine (O4-MeT) in DNA. Repairs the methylated nucleobase in DNA by stoichiometrically transferring the methyl group to a cysteine residue in the enzyme. This is a suicide reaction: the enzyme is irreversibly inactivated.</text>
</comment>
<organism evidence="12 13">
    <name type="scientific">Ligilactobacillus apodemi DSM 16634 = JCM 16172</name>
    <dbReference type="NCBI Taxonomy" id="1423724"/>
    <lineage>
        <taxon>Bacteria</taxon>
        <taxon>Bacillati</taxon>
        <taxon>Bacillota</taxon>
        <taxon>Bacilli</taxon>
        <taxon>Lactobacillales</taxon>
        <taxon>Lactobacillaceae</taxon>
        <taxon>Ligilactobacillus</taxon>
    </lineage>
</organism>
<dbReference type="InterPro" id="IPR036631">
    <property type="entry name" value="MGMT_N_sf"/>
</dbReference>
<comment type="catalytic activity">
    <reaction evidence="8 9">
        <text>a 6-O-methyl-2'-deoxyguanosine in DNA + L-cysteinyl-[protein] = S-methyl-L-cysteinyl-[protein] + a 2'-deoxyguanosine in DNA</text>
        <dbReference type="Rhea" id="RHEA:24000"/>
        <dbReference type="Rhea" id="RHEA-COMP:10131"/>
        <dbReference type="Rhea" id="RHEA-COMP:10132"/>
        <dbReference type="Rhea" id="RHEA-COMP:11367"/>
        <dbReference type="Rhea" id="RHEA-COMP:11368"/>
        <dbReference type="ChEBI" id="CHEBI:29950"/>
        <dbReference type="ChEBI" id="CHEBI:82612"/>
        <dbReference type="ChEBI" id="CHEBI:85445"/>
        <dbReference type="ChEBI" id="CHEBI:85448"/>
        <dbReference type="EC" id="2.1.1.63"/>
    </reaction>
</comment>
<evidence type="ECO:0000256" key="2">
    <source>
        <dbReference type="ARBA" id="ARBA00008711"/>
    </source>
</evidence>
<evidence type="ECO:0000256" key="6">
    <source>
        <dbReference type="ARBA" id="ARBA00022763"/>
    </source>
</evidence>
<dbReference type="EMBL" id="AZFT01000048">
    <property type="protein sequence ID" value="KRL84850.1"/>
    <property type="molecule type" value="Genomic_DNA"/>
</dbReference>
<keyword evidence="3 9" id="KW-0963">Cytoplasm</keyword>
<dbReference type="OrthoDB" id="9802228at2"/>
<gene>
    <name evidence="12" type="ORF">FC32_GL000331</name>
</gene>
<dbReference type="InterPro" id="IPR001497">
    <property type="entry name" value="MethylDNA_cys_MeTrfase_AS"/>
</dbReference>
<evidence type="ECO:0000259" key="10">
    <source>
        <dbReference type="Pfam" id="PF01035"/>
    </source>
</evidence>
<proteinExistence type="inferred from homology"/>